<dbReference type="AlphaFoldDB" id="R2NNB0"/>
<dbReference type="PATRIC" id="fig|1158601.3.peg.4022"/>
<evidence type="ECO:0000313" key="3">
    <source>
        <dbReference type="Proteomes" id="UP000013783"/>
    </source>
</evidence>
<reference evidence="2 4" key="2">
    <citation type="submission" date="2013-03" db="EMBL/GenBank/DDBJ databases">
        <title>The Genome Sequence of Enterococcus malodoratus ATCC_43197 (PacBio/Illumina hybrid assembly).</title>
        <authorList>
            <consortium name="The Broad Institute Genomics Platform"/>
            <consortium name="The Broad Institute Genome Sequencing Center for Infectious Disease"/>
            <person name="Earl A."/>
            <person name="Russ C."/>
            <person name="Gilmore M."/>
            <person name="Surin D."/>
            <person name="Walker B."/>
            <person name="Young S."/>
            <person name="Zeng Q."/>
            <person name="Gargeya S."/>
            <person name="Fitzgerald M."/>
            <person name="Haas B."/>
            <person name="Abouelleil A."/>
            <person name="Allen A.W."/>
            <person name="Alvarado L."/>
            <person name="Arachchi H.M."/>
            <person name="Berlin A.M."/>
            <person name="Chapman S.B."/>
            <person name="Gainer-Dewar J."/>
            <person name="Goldberg J."/>
            <person name="Griggs A."/>
            <person name="Gujja S."/>
            <person name="Hansen M."/>
            <person name="Howarth C."/>
            <person name="Imamovic A."/>
            <person name="Ireland A."/>
            <person name="Larimer J."/>
            <person name="McCowan C."/>
            <person name="Murphy C."/>
            <person name="Pearson M."/>
            <person name="Poon T.W."/>
            <person name="Priest M."/>
            <person name="Roberts A."/>
            <person name="Saif S."/>
            <person name="Shea T."/>
            <person name="Sisk P."/>
            <person name="Sykes S."/>
            <person name="Wortman J."/>
            <person name="Nusbaum C."/>
            <person name="Birren B."/>
        </authorList>
    </citation>
    <scope>NUCLEOTIDE SEQUENCE [LARGE SCALE GENOMIC DNA]</scope>
    <source>
        <strain evidence="2 4">ATCC 43197</strain>
    </source>
</reference>
<dbReference type="eggNOG" id="ENOG5032EAS">
    <property type="taxonomic scope" value="Bacteria"/>
</dbReference>
<sequence>MDQQKWLLVKANYEGTEDLADGYYRVRPSEDGYQMAYLAAGPCGDKIPHPEVTLRQEGNRVQPIRLRDLEVTPILNLSEEKGDLDQIEELTDQLLDRFIKIKNLSL</sequence>
<dbReference type="OrthoDB" id="2223244at2"/>
<evidence type="ECO:0000313" key="4">
    <source>
        <dbReference type="Proteomes" id="UP000014148"/>
    </source>
</evidence>
<name>R2NNB0_9ENTE</name>
<dbReference type="RefSeq" id="WP_010742824.1">
    <property type="nucleotide sequence ID" value="NZ_KB946253.1"/>
</dbReference>
<dbReference type="EMBL" id="AJAK01000030">
    <property type="protein sequence ID" value="EOH72468.1"/>
    <property type="molecule type" value="Genomic_DNA"/>
</dbReference>
<dbReference type="Proteomes" id="UP000014148">
    <property type="component" value="Unassembled WGS sequence"/>
</dbReference>
<dbReference type="STRING" id="71451.RV07_GL000202"/>
<proteinExistence type="predicted"/>
<evidence type="ECO:0000313" key="1">
    <source>
        <dbReference type="EMBL" id="EOH72468.1"/>
    </source>
</evidence>
<reference evidence="1 3" key="1">
    <citation type="submission" date="2013-02" db="EMBL/GenBank/DDBJ databases">
        <title>The Genome Sequence of Enterococcus malodoratus ATCC_43197.</title>
        <authorList>
            <consortium name="The Broad Institute Genome Sequencing Platform"/>
            <consortium name="The Broad Institute Genome Sequencing Center for Infectious Disease"/>
            <person name="Earl A.M."/>
            <person name="Gilmore M.S."/>
            <person name="Lebreton F."/>
            <person name="Walker B."/>
            <person name="Young S.K."/>
            <person name="Zeng Q."/>
            <person name="Gargeya S."/>
            <person name="Fitzgerald M."/>
            <person name="Haas B."/>
            <person name="Abouelleil A."/>
            <person name="Alvarado L."/>
            <person name="Arachchi H.M."/>
            <person name="Berlin A.M."/>
            <person name="Chapman S.B."/>
            <person name="Dewar J."/>
            <person name="Goldberg J."/>
            <person name="Griggs A."/>
            <person name="Gujja S."/>
            <person name="Hansen M."/>
            <person name="Howarth C."/>
            <person name="Imamovic A."/>
            <person name="Larimer J."/>
            <person name="McCowan C."/>
            <person name="Murphy C."/>
            <person name="Neiman D."/>
            <person name="Pearson M."/>
            <person name="Priest M."/>
            <person name="Roberts A."/>
            <person name="Saif S."/>
            <person name="Shea T."/>
            <person name="Sisk P."/>
            <person name="Sykes S."/>
            <person name="Wortman J."/>
            <person name="Nusbaum C."/>
            <person name="Birren B."/>
        </authorList>
    </citation>
    <scope>NUCLEOTIDE SEQUENCE [LARGE SCALE GENOMIC DNA]</scope>
    <source>
        <strain evidence="1 3">ATCC 43197</strain>
    </source>
</reference>
<dbReference type="Proteomes" id="UP000013783">
    <property type="component" value="Unassembled WGS sequence"/>
</dbReference>
<evidence type="ECO:0000313" key="2">
    <source>
        <dbReference type="EMBL" id="EOT70206.1"/>
    </source>
</evidence>
<dbReference type="EMBL" id="ASWA01000002">
    <property type="protein sequence ID" value="EOT70206.1"/>
    <property type="molecule type" value="Genomic_DNA"/>
</dbReference>
<gene>
    <name evidence="2" type="ORF">I585_01685</name>
    <name evidence="1" type="ORF">UAI_04053</name>
</gene>
<keyword evidence="4" id="KW-1185">Reference proteome</keyword>
<accession>R2NNB0</accession>
<organism evidence="1 3">
    <name type="scientific">Enterococcus malodoratus ATCC 43197</name>
    <dbReference type="NCBI Taxonomy" id="1158601"/>
    <lineage>
        <taxon>Bacteria</taxon>
        <taxon>Bacillati</taxon>
        <taxon>Bacillota</taxon>
        <taxon>Bacilli</taxon>
        <taxon>Lactobacillales</taxon>
        <taxon>Enterococcaceae</taxon>
        <taxon>Enterococcus</taxon>
    </lineage>
</organism>
<comment type="caution">
    <text evidence="1">The sequence shown here is derived from an EMBL/GenBank/DDBJ whole genome shotgun (WGS) entry which is preliminary data.</text>
</comment>
<protein>
    <submittedName>
        <fullName evidence="1">Uncharacterized protein</fullName>
    </submittedName>
</protein>